<dbReference type="STRING" id="319225.Plut_1969"/>
<dbReference type="PANTHER" id="PTHR43086:SF3">
    <property type="entry name" value="NADP-DEPENDENT 3-HYDROXY ACID DEHYDROGENASE YDFG"/>
    <property type="match status" value="1"/>
</dbReference>
<dbReference type="eggNOG" id="COG0300">
    <property type="taxonomic scope" value="Bacteria"/>
</dbReference>
<dbReference type="Proteomes" id="UP000002709">
    <property type="component" value="Chromosome"/>
</dbReference>
<dbReference type="EMBL" id="CP000096">
    <property type="protein sequence ID" value="ABB24811.1"/>
    <property type="molecule type" value="Genomic_DNA"/>
</dbReference>
<dbReference type="PRINTS" id="PR00080">
    <property type="entry name" value="SDRFAMILY"/>
</dbReference>
<dbReference type="KEGG" id="plt:Plut_1969"/>
<dbReference type="InterPro" id="IPR020904">
    <property type="entry name" value="Sc_DH/Rdtase_CS"/>
</dbReference>
<evidence type="ECO:0000256" key="5">
    <source>
        <dbReference type="ARBA" id="ARBA00044059"/>
    </source>
</evidence>
<reference evidence="13" key="1">
    <citation type="submission" date="2005-08" db="EMBL/GenBank/DDBJ databases">
        <title>Complete sequence of Pelodictyon luteolum DSM 273.</title>
        <authorList>
            <consortium name="US DOE Joint Genome Institute"/>
            <person name="Copeland A."/>
            <person name="Lucas S."/>
            <person name="Lapidus A."/>
            <person name="Barry K."/>
            <person name="Detter J.C."/>
            <person name="Glavina T."/>
            <person name="Hammon N."/>
            <person name="Israni S."/>
            <person name="Pitluck S."/>
            <person name="Bryant D."/>
            <person name="Schmutz J."/>
            <person name="Larimer F."/>
            <person name="Land M."/>
            <person name="Kyrpides N."/>
            <person name="Ivanova N."/>
            <person name="Richardson P."/>
        </authorList>
    </citation>
    <scope>NUCLEOTIDE SEQUENCE [LARGE SCALE GENOMIC DNA]</scope>
    <source>
        <strain evidence="13">DSM 273 / BCRC 81028 / 2530</strain>
    </source>
</reference>
<name>Q3B1H0_CHLL3</name>
<sequence>MSMRCTLITGASMGIGEAFAREFARRGNNLILVARSAELLHTLAAELREKRHVEVLVCVSDLTRPTAPEEIHQFCRREGVRVDLLINAAGLSYAGGYSGIPPEKLEELMAVNMLALARLTRLFSVDMVAAGGGGIINIASLAGLQGIAGLGLYSATKSFVITLTEALHVELKASGVKVLAVCPGFIETGFFAVAGHDPASILLPISDASVVVKAAVRGLMKNKMRVYPTLIDTLLAFAERFAPREVSARLAAFLSGVWGK</sequence>
<evidence type="ECO:0000256" key="11">
    <source>
        <dbReference type="RuleBase" id="RU000363"/>
    </source>
</evidence>
<evidence type="ECO:0000256" key="6">
    <source>
        <dbReference type="ARBA" id="ARBA00044065"/>
    </source>
</evidence>
<dbReference type="Gene3D" id="3.40.50.720">
    <property type="entry name" value="NAD(P)-binding Rossmann-like Domain"/>
    <property type="match status" value="1"/>
</dbReference>
<comment type="catalytic activity">
    <reaction evidence="10">
        <text>3-hydroxypropanoate + NADP(+) = 3-oxopropanoate + NADPH + H(+)</text>
        <dbReference type="Rhea" id="RHEA:26438"/>
        <dbReference type="ChEBI" id="CHEBI:15378"/>
        <dbReference type="ChEBI" id="CHEBI:16510"/>
        <dbReference type="ChEBI" id="CHEBI:33190"/>
        <dbReference type="ChEBI" id="CHEBI:57783"/>
        <dbReference type="ChEBI" id="CHEBI:58349"/>
        <dbReference type="EC" id="1.1.1.298"/>
    </reaction>
</comment>
<protein>
    <recommendedName>
        <fullName evidence="6">NADP-dependent 3-hydroxy acid dehydrogenase YdfG</fullName>
        <ecNumber evidence="4">1.1.1.298</ecNumber>
        <ecNumber evidence="5">1.1.1.381</ecNumber>
    </recommendedName>
    <alternativeName>
        <fullName evidence="8">L-allo-threonine dehydrogenase</fullName>
    </alternativeName>
    <alternativeName>
        <fullName evidence="7">Malonic semialdehyde reductase</fullName>
    </alternativeName>
</protein>
<evidence type="ECO:0000256" key="3">
    <source>
        <dbReference type="ARBA" id="ARBA00043812"/>
    </source>
</evidence>
<keyword evidence="2" id="KW-0560">Oxidoreductase</keyword>
<dbReference type="AlphaFoldDB" id="Q3B1H0"/>
<dbReference type="InterPro" id="IPR036291">
    <property type="entry name" value="NAD(P)-bd_dom_sf"/>
</dbReference>
<comment type="similarity">
    <text evidence="1 11">Belongs to the short-chain dehydrogenases/reductases (SDR) family.</text>
</comment>
<evidence type="ECO:0000256" key="9">
    <source>
        <dbReference type="ARBA" id="ARBA00045650"/>
    </source>
</evidence>
<dbReference type="GO" id="GO:0035527">
    <property type="term" value="F:3-hydroxypropionate dehydrogenase (NADP+) activity"/>
    <property type="evidence" value="ECO:0007669"/>
    <property type="project" value="UniProtKB-EC"/>
</dbReference>
<evidence type="ECO:0000256" key="4">
    <source>
        <dbReference type="ARBA" id="ARBA00044050"/>
    </source>
</evidence>
<dbReference type="PRINTS" id="PR00081">
    <property type="entry name" value="GDHRDH"/>
</dbReference>
<evidence type="ECO:0000256" key="2">
    <source>
        <dbReference type="ARBA" id="ARBA00023002"/>
    </source>
</evidence>
<keyword evidence="13" id="KW-1185">Reference proteome</keyword>
<dbReference type="PANTHER" id="PTHR43086">
    <property type="entry name" value="VERY-LONG-CHAIN 3-OXOOACYL-COA REDUCTASE"/>
    <property type="match status" value="1"/>
</dbReference>
<organism evidence="12 13">
    <name type="scientific">Chlorobium luteolum (strain DSM 273 / BCRC 81028 / 2530)</name>
    <name type="common">Pelodictyon luteolum</name>
    <dbReference type="NCBI Taxonomy" id="319225"/>
    <lineage>
        <taxon>Bacteria</taxon>
        <taxon>Pseudomonadati</taxon>
        <taxon>Chlorobiota</taxon>
        <taxon>Chlorobiia</taxon>
        <taxon>Chlorobiales</taxon>
        <taxon>Chlorobiaceae</taxon>
        <taxon>Chlorobium/Pelodictyon group</taxon>
        <taxon>Pelodictyon</taxon>
    </lineage>
</organism>
<dbReference type="InterPro" id="IPR002347">
    <property type="entry name" value="SDR_fam"/>
</dbReference>
<dbReference type="EC" id="1.1.1.381" evidence="5"/>
<dbReference type="SUPFAM" id="SSF51735">
    <property type="entry name" value="NAD(P)-binding Rossmann-fold domains"/>
    <property type="match status" value="1"/>
</dbReference>
<dbReference type="RefSeq" id="WP_011358681.1">
    <property type="nucleotide sequence ID" value="NC_007512.1"/>
</dbReference>
<evidence type="ECO:0000256" key="1">
    <source>
        <dbReference type="ARBA" id="ARBA00006484"/>
    </source>
</evidence>
<dbReference type="PIRSF" id="PIRSF000126">
    <property type="entry name" value="11-beta-HSD1"/>
    <property type="match status" value="1"/>
</dbReference>
<dbReference type="Pfam" id="PF00106">
    <property type="entry name" value="adh_short"/>
    <property type="match status" value="1"/>
</dbReference>
<evidence type="ECO:0000313" key="13">
    <source>
        <dbReference type="Proteomes" id="UP000002709"/>
    </source>
</evidence>
<evidence type="ECO:0000256" key="7">
    <source>
        <dbReference type="ARBA" id="ARBA00044271"/>
    </source>
</evidence>
<evidence type="ECO:0000256" key="10">
    <source>
        <dbReference type="ARBA" id="ARBA00047274"/>
    </source>
</evidence>
<dbReference type="PROSITE" id="PS00061">
    <property type="entry name" value="ADH_SHORT"/>
    <property type="match status" value="1"/>
</dbReference>
<dbReference type="EC" id="1.1.1.298" evidence="4"/>
<dbReference type="HOGENOM" id="CLU_010194_2_1_10"/>
<comment type="catalytic activity">
    <reaction evidence="3">
        <text>L-allo-threonine + NADP(+) = aminoacetone + CO2 + NADPH</text>
        <dbReference type="Rhea" id="RHEA:43524"/>
        <dbReference type="ChEBI" id="CHEBI:16526"/>
        <dbReference type="ChEBI" id="CHEBI:57783"/>
        <dbReference type="ChEBI" id="CHEBI:58320"/>
        <dbReference type="ChEBI" id="CHEBI:58349"/>
        <dbReference type="ChEBI" id="CHEBI:58585"/>
        <dbReference type="EC" id="1.1.1.381"/>
    </reaction>
</comment>
<accession>Q3B1H0</accession>
<gene>
    <name evidence="12" type="ordered locus">Plut_1969</name>
</gene>
<evidence type="ECO:0000313" key="12">
    <source>
        <dbReference type="EMBL" id="ABB24811.1"/>
    </source>
</evidence>
<proteinExistence type="inferred from homology"/>
<comment type="function">
    <text evidence="9">NADP-dependent dehydrogenase with broad substrate specificity acting on 3-hydroxy acids. Catalyzes the NADP-dependent oxidation of L-allo-threonine to L-2-amino-3-keto-butyrate, which is spontaneously decarboxylated into aminoacetone. Also acts on D-threonine, L-serine, D-serine, D-3-hydroxyisobutyrate, L-3-hydroxyisobutyrate, D-glycerate and L-glycerate. Able to catalyze the reduction of the malonic semialdehyde to 3-hydroxypropionic acid. YdfG is apparently supplementing RutE, the presumed malonic semialdehyde reductase involved in pyrimidine degradation since both are able to detoxify malonic semialdehyde.</text>
</comment>
<evidence type="ECO:0000256" key="8">
    <source>
        <dbReference type="ARBA" id="ARBA00044349"/>
    </source>
</evidence>